<evidence type="ECO:0000313" key="3">
    <source>
        <dbReference type="Proteomes" id="UP000299084"/>
    </source>
</evidence>
<keyword evidence="3" id="KW-1185">Reference proteome</keyword>
<feature type="signal peptide" evidence="1">
    <location>
        <begin position="1"/>
        <end position="18"/>
    </location>
</feature>
<accession>A0A5N4DY43</accession>
<dbReference type="AlphaFoldDB" id="A0A5N4DY43"/>
<evidence type="ECO:0000313" key="2">
    <source>
        <dbReference type="EMBL" id="KAB1276062.1"/>
    </source>
</evidence>
<gene>
    <name evidence="2" type="ORF">Cadr_000007758</name>
</gene>
<protein>
    <submittedName>
        <fullName evidence="2">Uncharacterized protein</fullName>
    </submittedName>
</protein>
<reference evidence="2 3" key="1">
    <citation type="journal article" date="2019" name="Mol. Ecol. Resour.">
        <title>Improving Illumina assemblies with Hi-C and long reads: an example with the North African dromedary.</title>
        <authorList>
            <person name="Elbers J.P."/>
            <person name="Rogers M.F."/>
            <person name="Perelman P.L."/>
            <person name="Proskuryakova A.A."/>
            <person name="Serdyukova N.A."/>
            <person name="Johnson W.E."/>
            <person name="Horin P."/>
            <person name="Corander J."/>
            <person name="Murphy D."/>
            <person name="Burger P.A."/>
        </authorList>
    </citation>
    <scope>NUCLEOTIDE SEQUENCE [LARGE SCALE GENOMIC DNA]</scope>
    <source>
        <strain evidence="2">Drom800</strain>
        <tissue evidence="2">Blood</tissue>
    </source>
</reference>
<dbReference type="Proteomes" id="UP000299084">
    <property type="component" value="Unassembled WGS sequence"/>
</dbReference>
<organism evidence="2 3">
    <name type="scientific">Camelus dromedarius</name>
    <name type="common">Dromedary</name>
    <name type="synonym">Arabian camel</name>
    <dbReference type="NCBI Taxonomy" id="9838"/>
    <lineage>
        <taxon>Eukaryota</taxon>
        <taxon>Metazoa</taxon>
        <taxon>Chordata</taxon>
        <taxon>Craniata</taxon>
        <taxon>Vertebrata</taxon>
        <taxon>Euteleostomi</taxon>
        <taxon>Mammalia</taxon>
        <taxon>Eutheria</taxon>
        <taxon>Laurasiatheria</taxon>
        <taxon>Artiodactyla</taxon>
        <taxon>Tylopoda</taxon>
        <taxon>Camelidae</taxon>
        <taxon>Camelus</taxon>
    </lineage>
</organism>
<proteinExistence type="predicted"/>
<keyword evidence="1" id="KW-0732">Signal</keyword>
<sequence length="52" mass="5756">MELSLFIFLHVSIYIVRGLQGLLEGHGRTTANLILSAGDIVVPVWPPQKLLE</sequence>
<comment type="caution">
    <text evidence="2">The sequence shown here is derived from an EMBL/GenBank/DDBJ whole genome shotgun (WGS) entry which is preliminary data.</text>
</comment>
<feature type="chain" id="PRO_5024283762" evidence="1">
    <location>
        <begin position="19"/>
        <end position="52"/>
    </location>
</feature>
<evidence type="ECO:0000256" key="1">
    <source>
        <dbReference type="SAM" id="SignalP"/>
    </source>
</evidence>
<name>A0A5N4DY43_CAMDR</name>
<dbReference type="EMBL" id="JWIN03000007">
    <property type="protein sequence ID" value="KAB1276062.1"/>
    <property type="molecule type" value="Genomic_DNA"/>
</dbReference>